<sequence length="627" mass="68040">MSSSSDFDPAAFQSLDWDDMVPHYRVPDEFVDLCDDNAGTSGFLALDGSQNPSPSSTENNAYSTSPAGSEPLLSQKPATTDPTTRFRLAAPSQLPVPQDYFTEVPGPEQDTMMSATSTQSPPGHASFEQLLPSESSNPVGHVLTHTTDRSYQHPLTSGHEGFNDYSGLPHLPVMSTDSPQSVGQQTPVYSSPMGNAVTNRPLLSLMKLVNPDDQDHPPGNIANSYSLNRSLRMTHPQLGDPYFLLAALQSYRALVPLQAHTHGRFHNGPAFIAPVAVHNTVTVTTSTASAPAAAAASGSSLVAAPGVVPNTSRIHTTRRGKQVVINAPTTQAGNGQAQSYRAPSRPNLNAKILKPSAAGVPVGDLPVYELPDGRFKALHCPDCRGNAAWSRGRGGASDYLKFFRGLKSLQEHIYVCHNKKPTDPHGNPIKRGAAGRKKFAWLQDACPGPIISRTEDLQAVMADSTIHPDVQAEREAGKRAKAEEARRKAREQQLLRDSQRAAAQGLLIQTMNQPQQQAQALPPVMMHAGQPPYQIGASSQTSMPYVPPLPQAVPPYGNHPVVAMMPQMSFMPPMGTSAQQEYIFINENGKRTRDTDEDLYEQETEDEDYDTEEEDVHGHWKKARYDA</sequence>
<proteinExistence type="predicted"/>
<feature type="region of interest" description="Disordered" evidence="1">
    <location>
        <begin position="37"/>
        <end position="80"/>
    </location>
</feature>
<dbReference type="Proteomes" id="UP000799302">
    <property type="component" value="Unassembled WGS sequence"/>
</dbReference>
<dbReference type="AlphaFoldDB" id="A0A6A6U2L4"/>
<evidence type="ECO:0000256" key="1">
    <source>
        <dbReference type="SAM" id="MobiDB-lite"/>
    </source>
</evidence>
<protein>
    <submittedName>
        <fullName evidence="2">Uncharacterized protein</fullName>
    </submittedName>
</protein>
<name>A0A6A6U2L4_9PEZI</name>
<feature type="region of interest" description="Disordered" evidence="1">
    <location>
        <begin position="587"/>
        <end position="627"/>
    </location>
</feature>
<accession>A0A6A6U2L4</accession>
<keyword evidence="3" id="KW-1185">Reference proteome</keyword>
<gene>
    <name evidence="2" type="ORF">BT63DRAFT_464026</name>
</gene>
<feature type="region of interest" description="Disordered" evidence="1">
    <location>
        <begin position="102"/>
        <end position="125"/>
    </location>
</feature>
<dbReference type="EMBL" id="MU004240">
    <property type="protein sequence ID" value="KAF2665841.1"/>
    <property type="molecule type" value="Genomic_DNA"/>
</dbReference>
<feature type="compositionally biased region" description="Polar residues" evidence="1">
    <location>
        <begin position="111"/>
        <end position="121"/>
    </location>
</feature>
<feature type="compositionally biased region" description="Polar residues" evidence="1">
    <location>
        <begin position="48"/>
        <end position="67"/>
    </location>
</feature>
<organism evidence="2 3">
    <name type="scientific">Microthyrium microscopicum</name>
    <dbReference type="NCBI Taxonomy" id="703497"/>
    <lineage>
        <taxon>Eukaryota</taxon>
        <taxon>Fungi</taxon>
        <taxon>Dikarya</taxon>
        <taxon>Ascomycota</taxon>
        <taxon>Pezizomycotina</taxon>
        <taxon>Dothideomycetes</taxon>
        <taxon>Dothideomycetes incertae sedis</taxon>
        <taxon>Microthyriales</taxon>
        <taxon>Microthyriaceae</taxon>
        <taxon>Microthyrium</taxon>
    </lineage>
</organism>
<reference evidence="2" key="1">
    <citation type="journal article" date="2020" name="Stud. Mycol.">
        <title>101 Dothideomycetes genomes: a test case for predicting lifestyles and emergence of pathogens.</title>
        <authorList>
            <person name="Haridas S."/>
            <person name="Albert R."/>
            <person name="Binder M."/>
            <person name="Bloem J."/>
            <person name="Labutti K."/>
            <person name="Salamov A."/>
            <person name="Andreopoulos B."/>
            <person name="Baker S."/>
            <person name="Barry K."/>
            <person name="Bills G."/>
            <person name="Bluhm B."/>
            <person name="Cannon C."/>
            <person name="Castanera R."/>
            <person name="Culley D."/>
            <person name="Daum C."/>
            <person name="Ezra D."/>
            <person name="Gonzalez J."/>
            <person name="Henrissat B."/>
            <person name="Kuo A."/>
            <person name="Liang C."/>
            <person name="Lipzen A."/>
            <person name="Lutzoni F."/>
            <person name="Magnuson J."/>
            <person name="Mondo S."/>
            <person name="Nolan M."/>
            <person name="Ohm R."/>
            <person name="Pangilinan J."/>
            <person name="Park H.-J."/>
            <person name="Ramirez L."/>
            <person name="Alfaro M."/>
            <person name="Sun H."/>
            <person name="Tritt A."/>
            <person name="Yoshinaga Y."/>
            <person name="Zwiers L.-H."/>
            <person name="Turgeon B."/>
            <person name="Goodwin S."/>
            <person name="Spatafora J."/>
            <person name="Crous P."/>
            <person name="Grigoriev I."/>
        </authorList>
    </citation>
    <scope>NUCLEOTIDE SEQUENCE</scope>
    <source>
        <strain evidence="2">CBS 115976</strain>
    </source>
</reference>
<evidence type="ECO:0000313" key="2">
    <source>
        <dbReference type="EMBL" id="KAF2665841.1"/>
    </source>
</evidence>
<evidence type="ECO:0000313" key="3">
    <source>
        <dbReference type="Proteomes" id="UP000799302"/>
    </source>
</evidence>
<feature type="compositionally biased region" description="Acidic residues" evidence="1">
    <location>
        <begin position="595"/>
        <end position="615"/>
    </location>
</feature>